<dbReference type="OrthoDB" id="26322at2"/>
<dbReference type="Proteomes" id="UP000305760">
    <property type="component" value="Unassembled WGS sequence"/>
</dbReference>
<proteinExistence type="predicted"/>
<dbReference type="EMBL" id="SMDR01000002">
    <property type="protein sequence ID" value="TNJ33813.1"/>
    <property type="molecule type" value="Genomic_DNA"/>
</dbReference>
<protein>
    <submittedName>
        <fullName evidence="1">Galactosyldiacylglycerol synthase</fullName>
    </submittedName>
</protein>
<organism evidence="1 2">
    <name type="scientific">Arenimonas terrae</name>
    <dbReference type="NCBI Taxonomy" id="2546226"/>
    <lineage>
        <taxon>Bacteria</taxon>
        <taxon>Pseudomonadati</taxon>
        <taxon>Pseudomonadota</taxon>
        <taxon>Gammaproteobacteria</taxon>
        <taxon>Lysobacterales</taxon>
        <taxon>Lysobacteraceae</taxon>
        <taxon>Arenimonas</taxon>
    </lineage>
</organism>
<comment type="caution">
    <text evidence="1">The sequence shown here is derived from an EMBL/GenBank/DDBJ whole genome shotgun (WGS) entry which is preliminary data.</text>
</comment>
<dbReference type="AlphaFoldDB" id="A0A5C4RR88"/>
<evidence type="ECO:0000313" key="1">
    <source>
        <dbReference type="EMBL" id="TNJ33813.1"/>
    </source>
</evidence>
<gene>
    <name evidence="1" type="ORF">E1B00_10815</name>
</gene>
<dbReference type="RefSeq" id="WP_139448597.1">
    <property type="nucleotide sequence ID" value="NZ_SMDR01000002.1"/>
</dbReference>
<reference evidence="1 2" key="1">
    <citation type="submission" date="2019-03" db="EMBL/GenBank/DDBJ databases">
        <title>Arenimonas daejeonensis sp. nov., isolated from compost.</title>
        <authorList>
            <person name="Jeon C.O."/>
        </authorList>
    </citation>
    <scope>NUCLEOTIDE SEQUENCE [LARGE SCALE GENOMIC DNA]</scope>
    <source>
        <strain evidence="1 2">R29</strain>
    </source>
</reference>
<evidence type="ECO:0000313" key="2">
    <source>
        <dbReference type="Proteomes" id="UP000305760"/>
    </source>
</evidence>
<sequence>MITLRLKDSGATLGSISEADLQVLLDQFEEESSTDRDYFIDEQTVQIIEEAGASPDLCALLRKAIAGTDGIDIVWSRP</sequence>
<name>A0A5C4RR88_9GAMM</name>
<accession>A0A5C4RR88</accession>
<keyword evidence="2" id="KW-1185">Reference proteome</keyword>